<dbReference type="Gene3D" id="2.60.40.1170">
    <property type="entry name" value="Mu homology domain, subdomain B"/>
    <property type="match status" value="1"/>
</dbReference>
<dbReference type="InterPro" id="IPR013783">
    <property type="entry name" value="Ig-like_fold"/>
</dbReference>
<dbReference type="Gene3D" id="2.60.40.10">
    <property type="entry name" value="Immunoglobulins"/>
    <property type="match status" value="7"/>
</dbReference>
<reference evidence="4" key="1">
    <citation type="submission" date="2011-02" db="EMBL/GenBank/DDBJ databases">
        <title>Complete sequence of Methanobacterium sp. AL-21.</title>
        <authorList>
            <consortium name="US DOE Joint Genome Institute"/>
            <person name="Lucas S."/>
            <person name="Copeland A."/>
            <person name="Lapidus A."/>
            <person name="Cheng J.-F."/>
            <person name="Goodwin L."/>
            <person name="Pitluck S."/>
            <person name="Chertkov O."/>
            <person name="Detter J.C."/>
            <person name="Han C."/>
            <person name="Tapia R."/>
            <person name="Land M."/>
            <person name="Hauser L."/>
            <person name="Kyrpides N."/>
            <person name="Ivanova N."/>
            <person name="Mikhailova N."/>
            <person name="Pagani I."/>
            <person name="Cadillo-Quiroz H."/>
            <person name="Imachi H."/>
            <person name="Zinder S."/>
            <person name="Liu W."/>
            <person name="Woyke T."/>
        </authorList>
    </citation>
    <scope>NUCLEOTIDE SEQUENCE [LARGE SCALE GENOMIC DNA]</scope>
    <source>
        <strain evidence="4">AL-21</strain>
    </source>
</reference>
<dbReference type="eggNOG" id="arCOG02488">
    <property type="taxonomic scope" value="Archaea"/>
</dbReference>
<keyword evidence="4" id="KW-1185">Reference proteome</keyword>
<dbReference type="RefSeq" id="WP_013644674.1">
    <property type="nucleotide sequence ID" value="NC_015216.1"/>
</dbReference>
<dbReference type="GeneID" id="10277527"/>
<dbReference type="Pfam" id="PF01345">
    <property type="entry name" value="DUF11"/>
    <property type="match status" value="1"/>
</dbReference>
<dbReference type="SUPFAM" id="SSF49447">
    <property type="entry name" value="Second domain of Mu2 adaptin subunit (ap50) of ap2 adaptor"/>
    <property type="match status" value="1"/>
</dbReference>
<protein>
    <submittedName>
        <fullName evidence="3">Conserved repeat domain protein</fullName>
    </submittedName>
</protein>
<gene>
    <name evidence="3" type="ordered locus">Metbo_1078</name>
</gene>
<dbReference type="InterPro" id="IPR032109">
    <property type="entry name" value="Big_3_5"/>
</dbReference>
<dbReference type="SUPFAM" id="SSF49373">
    <property type="entry name" value="Invasin/intimin cell-adhesion fragments"/>
    <property type="match status" value="5"/>
</dbReference>
<name>F0T5T0_METLA</name>
<dbReference type="OrthoDB" id="78464at2157"/>
<sequence length="869" mass="92820" precursor="true">MRKILITPKLLILLIFGSLVVLSLNSASAASADHINVNGSSGNDSWNGLTPETAKLTTKNATASVKAGGSVSQTLSDNTDFVRMGTKVEVDSVTNFGGQAITISAHVTDENNNNVNNGLVTFIINAEKYTFYINNGLASFTGVIPRDWYSVVYPITAKYDGTGTIYENSTGTGGLNVTKTPTSLTVDDVKGDSGDTVNLHAHLTDYYGSNISGATITFYMGSVAVIGTTDFNGDAIISYIITKIPDKSFTANFDGNKIFNSSSTTGSLIIDRLPTTITVQDLSSVHGDKVILKAVLKDKNDNQLAGKTITFVINGQTIGEAVTDSNGSATLSYIIKQTIGNYNITANFEYDDIYAASTNGGILKVYPISTHLLVDDVTGKEGGHINLTAVLKDENNSLLSNKIVAFAINGQTIGTAVTDSTGSAKLSYIIKQTIGNYNITTYFEQDDIYAASTNRGILKVNPISTHLMVSNVTGKYGGHINFTAVLKDEDINPLSGKTINFAINGQSIGTAVTDGNGSAALSYIIKQTIGNYNITANFKQDALYAASTNGGILKVYPISTHLLVDDVTGKHGDHTNLTAVLKDVDNSPLSGKTIIFYLNGDKIGSKTTDSTGSATLSYIIKQTIGNYNITGNFKQDDIYAASTNKGTLKVNPTNTKFVVKNITVKNGDKTNLKAVLKDELGNPVSGKTINFIINSKIIGKAITDVNGTANMYLITHSSGNFIVNTIFTGDTIYSGSNGTGKLNVTPWAKLNIKTTINVKHPQVGKTFTINFKLGNKGPDTAKKVVVSFKVPEGLKFVTGTSDYGKYKFDTRTKTLTWKLDKLDLGDPNLKITLKAIKSAKYTIKPKISANTTTKITNNGTINIQIIKNQ</sequence>
<dbReference type="InterPro" id="IPR036168">
    <property type="entry name" value="AP2_Mu_C_sf"/>
</dbReference>
<dbReference type="EMBL" id="CP002551">
    <property type="protein sequence ID" value="ADZ09323.1"/>
    <property type="molecule type" value="Genomic_DNA"/>
</dbReference>
<accession>F0T5T0</accession>
<evidence type="ECO:0000259" key="2">
    <source>
        <dbReference type="Pfam" id="PF16640"/>
    </source>
</evidence>
<dbReference type="HOGENOM" id="CLU_313006_0_0_2"/>
<dbReference type="STRING" id="877455.Metbo_1078"/>
<dbReference type="InterPro" id="IPR001434">
    <property type="entry name" value="OmcB-like_DUF11"/>
</dbReference>
<dbReference type="Proteomes" id="UP000007490">
    <property type="component" value="Chromosome"/>
</dbReference>
<dbReference type="AlphaFoldDB" id="F0T5T0"/>
<evidence type="ECO:0000259" key="1">
    <source>
        <dbReference type="Pfam" id="PF01345"/>
    </source>
</evidence>
<dbReference type="eggNOG" id="arCOG02742">
    <property type="taxonomic scope" value="Archaea"/>
</dbReference>
<proteinExistence type="predicted"/>
<dbReference type="Pfam" id="PF16640">
    <property type="entry name" value="Big_3_5"/>
    <property type="match status" value="2"/>
</dbReference>
<dbReference type="KEGG" id="mel:Metbo_1078"/>
<feature type="domain" description="DUF11" evidence="1">
    <location>
        <begin position="750"/>
        <end position="858"/>
    </location>
</feature>
<feature type="domain" description="Bacterial Ig-like" evidence="2">
    <location>
        <begin position="281"/>
        <end position="360"/>
    </location>
</feature>
<dbReference type="InterPro" id="IPR008964">
    <property type="entry name" value="Invasin/intimin_cell_adhesion"/>
</dbReference>
<feature type="domain" description="Bacterial Ig-like" evidence="2">
    <location>
        <begin position="470"/>
        <end position="550"/>
    </location>
</feature>
<dbReference type="eggNOG" id="arCOG02487">
    <property type="taxonomic scope" value="Archaea"/>
</dbReference>
<evidence type="ECO:0000313" key="4">
    <source>
        <dbReference type="Proteomes" id="UP000007490"/>
    </source>
</evidence>
<reference evidence="3 4" key="2">
    <citation type="journal article" date="2014" name="Int. J. Syst. Evol. Microbiol.">
        <title>Methanobacterium paludis sp. nov. and a novel strain of Methanobacterium lacus isolated from northern peatlands.</title>
        <authorList>
            <person name="Cadillo-Quiroz H."/>
            <person name="Brauer S.L."/>
            <person name="Goodson N."/>
            <person name="Yavitt J.B."/>
            <person name="Zinder S.H."/>
        </authorList>
    </citation>
    <scope>NUCLEOTIDE SEQUENCE [LARGE SCALE GENOMIC DNA]</scope>
    <source>
        <strain evidence="3 4">AL-21</strain>
    </source>
</reference>
<organism evidence="3 4">
    <name type="scientific">Methanobacterium lacus (strain AL-21)</name>
    <dbReference type="NCBI Taxonomy" id="877455"/>
    <lineage>
        <taxon>Archaea</taxon>
        <taxon>Methanobacteriati</taxon>
        <taxon>Methanobacteriota</taxon>
        <taxon>Methanomada group</taxon>
        <taxon>Methanobacteria</taxon>
        <taxon>Methanobacteriales</taxon>
        <taxon>Methanobacteriaceae</taxon>
        <taxon>Methanobacterium</taxon>
    </lineage>
</organism>
<evidence type="ECO:0000313" key="3">
    <source>
        <dbReference type="EMBL" id="ADZ09323.1"/>
    </source>
</evidence>